<evidence type="ECO:0000313" key="3">
    <source>
        <dbReference type="Proteomes" id="UP001150904"/>
    </source>
</evidence>
<dbReference type="EMBL" id="JAPQKR010000004">
    <property type="protein sequence ID" value="KAJ5219453.1"/>
    <property type="molecule type" value="Genomic_DNA"/>
</dbReference>
<gene>
    <name evidence="2" type="ORF">N7498_001552</name>
</gene>
<feature type="region of interest" description="Disordered" evidence="1">
    <location>
        <begin position="1"/>
        <end position="21"/>
    </location>
</feature>
<reference evidence="2" key="1">
    <citation type="submission" date="2022-12" db="EMBL/GenBank/DDBJ databases">
        <authorList>
            <person name="Petersen C."/>
        </authorList>
    </citation>
    <scope>NUCLEOTIDE SEQUENCE</scope>
    <source>
        <strain evidence="2">IBT 15544</strain>
    </source>
</reference>
<proteinExistence type="predicted"/>
<organism evidence="2 3">
    <name type="scientific">Penicillium cinerascens</name>
    <dbReference type="NCBI Taxonomy" id="70096"/>
    <lineage>
        <taxon>Eukaryota</taxon>
        <taxon>Fungi</taxon>
        <taxon>Dikarya</taxon>
        <taxon>Ascomycota</taxon>
        <taxon>Pezizomycotina</taxon>
        <taxon>Eurotiomycetes</taxon>
        <taxon>Eurotiomycetidae</taxon>
        <taxon>Eurotiales</taxon>
        <taxon>Aspergillaceae</taxon>
        <taxon>Penicillium</taxon>
    </lineage>
</organism>
<dbReference type="AlphaFoldDB" id="A0A9W9TE89"/>
<comment type="caution">
    <text evidence="2">The sequence shown here is derived from an EMBL/GenBank/DDBJ whole genome shotgun (WGS) entry which is preliminary data.</text>
</comment>
<evidence type="ECO:0000256" key="1">
    <source>
        <dbReference type="SAM" id="MobiDB-lite"/>
    </source>
</evidence>
<reference evidence="2" key="2">
    <citation type="journal article" date="2023" name="IMA Fungus">
        <title>Comparative genomic study of the Penicillium genus elucidates a diverse pangenome and 15 lateral gene transfer events.</title>
        <authorList>
            <person name="Petersen C."/>
            <person name="Sorensen T."/>
            <person name="Nielsen M.R."/>
            <person name="Sondergaard T.E."/>
            <person name="Sorensen J.L."/>
            <person name="Fitzpatrick D.A."/>
            <person name="Frisvad J.C."/>
            <person name="Nielsen K.L."/>
        </authorList>
    </citation>
    <scope>NUCLEOTIDE SEQUENCE</scope>
    <source>
        <strain evidence="2">IBT 15544</strain>
    </source>
</reference>
<dbReference type="RefSeq" id="XP_058314026.1">
    <property type="nucleotide sequence ID" value="XM_058448615.1"/>
</dbReference>
<evidence type="ECO:0000313" key="2">
    <source>
        <dbReference type="EMBL" id="KAJ5219453.1"/>
    </source>
</evidence>
<dbReference type="GeneID" id="83175915"/>
<feature type="region of interest" description="Disordered" evidence="1">
    <location>
        <begin position="63"/>
        <end position="83"/>
    </location>
</feature>
<protein>
    <submittedName>
        <fullName evidence="2">Uncharacterized protein</fullName>
    </submittedName>
</protein>
<sequence>MADVRNGAAKSEFTGSGGSPIAEPIIKVKVLHIRVLVSSAFGDAQSNMRDPISHERVDRNHEWKLSAKSSDRPSVNIADFKTS</sequence>
<keyword evidence="3" id="KW-1185">Reference proteome</keyword>
<name>A0A9W9TE89_9EURO</name>
<accession>A0A9W9TE89</accession>
<dbReference type="Proteomes" id="UP001150904">
    <property type="component" value="Unassembled WGS sequence"/>
</dbReference>